<comment type="similarity">
    <text evidence="8 9">Belongs to the TonB-dependent receptor family.</text>
</comment>
<dbReference type="Pfam" id="PF00593">
    <property type="entry name" value="TonB_dep_Rec_b-barrel"/>
    <property type="match status" value="1"/>
</dbReference>
<proteinExistence type="inferred from homology"/>
<gene>
    <name evidence="13" type="ORF">C8P68_10336</name>
</gene>
<keyword evidence="4 8" id="KW-0812">Transmembrane</keyword>
<dbReference type="NCBIfam" id="TIGR04057">
    <property type="entry name" value="SusC_RagA_signa"/>
    <property type="match status" value="1"/>
</dbReference>
<dbReference type="NCBIfam" id="TIGR04056">
    <property type="entry name" value="OMP_RagA_SusC"/>
    <property type="match status" value="1"/>
</dbReference>
<reference evidence="13 14" key="1">
    <citation type="submission" date="2018-04" db="EMBL/GenBank/DDBJ databases">
        <title>Genomic Encyclopedia of Archaeal and Bacterial Type Strains, Phase II (KMG-II): from individual species to whole genera.</title>
        <authorList>
            <person name="Goeker M."/>
        </authorList>
    </citation>
    <scope>NUCLEOTIDE SEQUENCE [LARGE SCALE GENOMIC DNA]</scope>
    <source>
        <strain evidence="13 14">DSM 26809</strain>
    </source>
</reference>
<evidence type="ECO:0000256" key="8">
    <source>
        <dbReference type="PROSITE-ProRule" id="PRU01360"/>
    </source>
</evidence>
<dbReference type="InterPro" id="IPR023996">
    <property type="entry name" value="TonB-dep_OMP_SusC/RagA"/>
</dbReference>
<dbReference type="Pfam" id="PF13715">
    <property type="entry name" value="CarbopepD_reg_2"/>
    <property type="match status" value="1"/>
</dbReference>
<evidence type="ECO:0000313" key="13">
    <source>
        <dbReference type="EMBL" id="PTQ97877.1"/>
    </source>
</evidence>
<evidence type="ECO:0000256" key="9">
    <source>
        <dbReference type="RuleBase" id="RU003357"/>
    </source>
</evidence>
<comment type="subcellular location">
    <subcellularLocation>
        <location evidence="1 8">Cell outer membrane</location>
        <topology evidence="1 8">Multi-pass membrane protein</topology>
    </subcellularLocation>
</comment>
<dbReference type="OrthoDB" id="9768177at2"/>
<keyword evidence="10" id="KW-0732">Signal</keyword>
<comment type="caution">
    <text evidence="13">The sequence shown here is derived from an EMBL/GenBank/DDBJ whole genome shotgun (WGS) entry which is preliminary data.</text>
</comment>
<feature type="domain" description="TonB-dependent receptor-like beta-barrel" evidence="11">
    <location>
        <begin position="414"/>
        <end position="800"/>
    </location>
</feature>
<keyword evidence="6 8" id="KW-0472">Membrane</keyword>
<dbReference type="Gene3D" id="2.170.130.10">
    <property type="entry name" value="TonB-dependent receptor, plug domain"/>
    <property type="match status" value="1"/>
</dbReference>
<keyword evidence="3 8" id="KW-1134">Transmembrane beta strand</keyword>
<evidence type="ECO:0000256" key="4">
    <source>
        <dbReference type="ARBA" id="ARBA00022692"/>
    </source>
</evidence>
<keyword evidence="14" id="KW-1185">Reference proteome</keyword>
<organism evidence="13 14">
    <name type="scientific">Mucilaginibacter yixingensis</name>
    <dbReference type="NCBI Taxonomy" id="1295612"/>
    <lineage>
        <taxon>Bacteria</taxon>
        <taxon>Pseudomonadati</taxon>
        <taxon>Bacteroidota</taxon>
        <taxon>Sphingobacteriia</taxon>
        <taxon>Sphingobacteriales</taxon>
        <taxon>Sphingobacteriaceae</taxon>
        <taxon>Mucilaginibacter</taxon>
    </lineage>
</organism>
<dbReference type="InterPro" id="IPR036942">
    <property type="entry name" value="Beta-barrel_TonB_sf"/>
</dbReference>
<evidence type="ECO:0000256" key="10">
    <source>
        <dbReference type="SAM" id="SignalP"/>
    </source>
</evidence>
<keyword evidence="5 9" id="KW-0798">TonB box</keyword>
<dbReference type="InterPro" id="IPR023997">
    <property type="entry name" value="TonB-dep_OMP_SusC/RagA_CS"/>
</dbReference>
<name>A0A2T5JAJ2_9SPHI</name>
<accession>A0A2T5JAJ2</accession>
<protein>
    <submittedName>
        <fullName evidence="13">TonB-linked SusC/RagA family outer membrane protein</fullName>
    </submittedName>
</protein>
<dbReference type="PROSITE" id="PS52016">
    <property type="entry name" value="TONB_DEPENDENT_REC_3"/>
    <property type="match status" value="1"/>
</dbReference>
<dbReference type="Gene3D" id="2.60.40.1120">
    <property type="entry name" value="Carboxypeptidase-like, regulatory domain"/>
    <property type="match status" value="1"/>
</dbReference>
<evidence type="ECO:0000256" key="5">
    <source>
        <dbReference type="ARBA" id="ARBA00023077"/>
    </source>
</evidence>
<dbReference type="EMBL" id="QAOQ01000003">
    <property type="protein sequence ID" value="PTQ97877.1"/>
    <property type="molecule type" value="Genomic_DNA"/>
</dbReference>
<dbReference type="Pfam" id="PF07715">
    <property type="entry name" value="Plug"/>
    <property type="match status" value="1"/>
</dbReference>
<dbReference type="SUPFAM" id="SSF49464">
    <property type="entry name" value="Carboxypeptidase regulatory domain-like"/>
    <property type="match status" value="1"/>
</dbReference>
<evidence type="ECO:0000256" key="2">
    <source>
        <dbReference type="ARBA" id="ARBA00022448"/>
    </source>
</evidence>
<dbReference type="Proteomes" id="UP000244168">
    <property type="component" value="Unassembled WGS sequence"/>
</dbReference>
<feature type="domain" description="TonB-dependent receptor plug" evidence="12">
    <location>
        <begin position="120"/>
        <end position="225"/>
    </location>
</feature>
<dbReference type="SUPFAM" id="SSF56935">
    <property type="entry name" value="Porins"/>
    <property type="match status" value="1"/>
</dbReference>
<evidence type="ECO:0000256" key="6">
    <source>
        <dbReference type="ARBA" id="ARBA00023136"/>
    </source>
</evidence>
<dbReference type="Gene3D" id="2.40.170.20">
    <property type="entry name" value="TonB-dependent receptor, beta-barrel domain"/>
    <property type="match status" value="1"/>
</dbReference>
<dbReference type="InterPro" id="IPR037066">
    <property type="entry name" value="Plug_dom_sf"/>
</dbReference>
<dbReference type="InterPro" id="IPR012910">
    <property type="entry name" value="Plug_dom"/>
</dbReference>
<dbReference type="InterPro" id="IPR000531">
    <property type="entry name" value="Beta-barrel_TonB"/>
</dbReference>
<keyword evidence="2 8" id="KW-0813">Transport</keyword>
<evidence type="ECO:0000259" key="11">
    <source>
        <dbReference type="Pfam" id="PF00593"/>
    </source>
</evidence>
<dbReference type="InterPro" id="IPR008969">
    <property type="entry name" value="CarboxyPept-like_regulatory"/>
</dbReference>
<evidence type="ECO:0000259" key="12">
    <source>
        <dbReference type="Pfam" id="PF07715"/>
    </source>
</evidence>
<evidence type="ECO:0000256" key="3">
    <source>
        <dbReference type="ARBA" id="ARBA00022452"/>
    </source>
</evidence>
<evidence type="ECO:0000256" key="7">
    <source>
        <dbReference type="ARBA" id="ARBA00023237"/>
    </source>
</evidence>
<sequence>MKRVLLQAFLLLLCTSVWAQTRVVMGKVTGTNQEALIGASLLVKGTSKGTATDVSGNYKLTVPASGQVVLVVKYIGYQTKEVTVGAQQMQVNVALQEDKATQLSEVAVVNIGYSSVSRNSLAGAVSSISQKDLKDFPVSTVAEALAGKLAGVQAQTSEGAPGADIKITIRGGGSLTQDNSPLYIVDGVPLDNALSIISPSEIQNIDVLKDVASTAIYGARGANGVVIITTKAGKKGRTIVSFDGYAGARKITNEIKVLDPYQFVDYQYELTHQHYNGGPITDTPTLNGFTRSYGNFSDLQIYKSFPTVDWQNKVFGRNALNNTQVLTVNGGTDASTYNFSINNTDEQGVMLASDLKRTFATFRWDNNISSKLRFGVNVRYSRQRVDGAGTSSTGGSSNNKLKYSVRFQPYQGLVNFQEYDPDAIFDNTINLSNPLTSALTDVRNAYTNNLITSGQVTYIPTPKLTIRSVVGYTLSDNKTNSFSGVANYSVSSKNSSSQYASQPFISISLGNNTNITNSNTIDYRTNIGTNHTIDVLLGQEINQNNGTSFNQTIKYFPSAVTAQQAFANVQQANPPSGAIQPSPTTDVTGDRLFSFFGRAMYSFKNKYNFNFLVRRDGSSKFSDANRWGTFPSAQFAWRITEEDFMKKLNLNWLSNLKLRASYGTAGNNRVSSDRLYQTIFTTSATDAGYAASDNSQTSGLYSANLANPNLKWETTISKDLGLDIELWGGRATLSVDGYINRVNDLLLQTNVPQETGYLTQYQNIGATQNKGLEIQLSGTIINKKDFNWNSSFNLSFNRNTIVALQGGVQSYLVSSGWGQSSEDFLVQVGQPVGLFYGYVSDGFYTLNDFDRAKSDPANYKWVLKPGVANSSVIDGSSNVFPGQMKLKKTTATADSVIRTTDRTVLGSAQPKFYGGWNNQFSYKSFDMSLFVNFSYGNKEYNANTVEYSSVYQANGNNVLAKFADRWRSIGPNGELMTNWDQIAAMNVNAKIYSPTRGPYQTTSDAIEDGSFLRITNLTLGYTLPTRVLQATNLVSRLRVYVTVNNLYTFTKYTGYDPEASTRRSNPLTPAVDYSAYPRSRYILAGVNLSF</sequence>
<dbReference type="RefSeq" id="WP_107828080.1">
    <property type="nucleotide sequence ID" value="NZ_CP160205.1"/>
</dbReference>
<dbReference type="AlphaFoldDB" id="A0A2T5JAJ2"/>
<feature type="signal peptide" evidence="10">
    <location>
        <begin position="1"/>
        <end position="19"/>
    </location>
</feature>
<keyword evidence="7 8" id="KW-0998">Cell outer membrane</keyword>
<evidence type="ECO:0000313" key="14">
    <source>
        <dbReference type="Proteomes" id="UP000244168"/>
    </source>
</evidence>
<evidence type="ECO:0000256" key="1">
    <source>
        <dbReference type="ARBA" id="ARBA00004571"/>
    </source>
</evidence>
<dbReference type="GO" id="GO:0009279">
    <property type="term" value="C:cell outer membrane"/>
    <property type="evidence" value="ECO:0007669"/>
    <property type="project" value="UniProtKB-SubCell"/>
</dbReference>
<dbReference type="InterPro" id="IPR039426">
    <property type="entry name" value="TonB-dep_rcpt-like"/>
</dbReference>
<feature type="chain" id="PRO_5015419084" evidence="10">
    <location>
        <begin position="20"/>
        <end position="1090"/>
    </location>
</feature>